<name>A0A0K1QT19_PSEFL</name>
<evidence type="ECO:0000313" key="1">
    <source>
        <dbReference type="EMBL" id="AKV08896.1"/>
    </source>
</evidence>
<dbReference type="InterPro" id="IPR023846">
    <property type="entry name" value="CHP04042_MSMEG0570"/>
</dbReference>
<protein>
    <submittedName>
        <fullName evidence="1">NAD/NADP transhydrogenase alpha subunit</fullName>
    </submittedName>
</protein>
<organism evidence="1 2">
    <name type="scientific">Pseudomonas fluorescens NCIMB 11764</name>
    <dbReference type="NCBI Taxonomy" id="1221522"/>
    <lineage>
        <taxon>Bacteria</taxon>
        <taxon>Pseudomonadati</taxon>
        <taxon>Pseudomonadota</taxon>
        <taxon>Gammaproteobacteria</taxon>
        <taxon>Pseudomonadales</taxon>
        <taxon>Pseudomonadaceae</taxon>
        <taxon>Pseudomonas</taxon>
    </lineage>
</organism>
<dbReference type="RefSeq" id="WP_017338930.1">
    <property type="nucleotide sequence ID" value="NZ_CP010945.1"/>
</dbReference>
<proteinExistence type="predicted"/>
<dbReference type="NCBIfam" id="TIGR04042">
    <property type="entry name" value="MSMEG_0570_fam"/>
    <property type="match status" value="1"/>
</dbReference>
<dbReference type="eggNOG" id="COG2072">
    <property type="taxonomic scope" value="Bacteria"/>
</dbReference>
<evidence type="ECO:0000313" key="2">
    <source>
        <dbReference type="Proteomes" id="UP000017175"/>
    </source>
</evidence>
<accession>A0A0K1QT19</accession>
<dbReference type="OrthoDB" id="195104at2"/>
<dbReference type="Proteomes" id="UP000017175">
    <property type="component" value="Chromosome"/>
</dbReference>
<reference evidence="1 2" key="1">
    <citation type="journal article" date="2012" name="J. Bacteriol.">
        <title>Draft genome sequence of the cyanide-utilizing bacterium Pseudomonas fluorescens strain NCIMB 11764.</title>
        <authorList>
            <person name="Vilo C.A."/>
            <person name="Benedik M.J."/>
            <person name="Kunz D.A."/>
            <person name="Dong Q."/>
        </authorList>
    </citation>
    <scope>NUCLEOTIDE SEQUENCE [LARGE SCALE GENOMIC DNA]</scope>
    <source>
        <strain evidence="1 2">NCIMB 11764</strain>
    </source>
</reference>
<sequence length="108" mass="11985">MPAVNIRLRWPDGQESNAYSPSTTIYDYLQAGQSYPLDEFLRRAETGLNNASERVRQVKGFYCSAAMDTLGSLRLSASKFNAREAQVEVLEIKNQGAGQVNYAGFSDI</sequence>
<dbReference type="EMBL" id="CP010945">
    <property type="protein sequence ID" value="AKV08896.1"/>
    <property type="molecule type" value="Genomic_DNA"/>
</dbReference>
<dbReference type="AlphaFoldDB" id="A0A0K1QT19"/>
<gene>
    <name evidence="1" type="ORF">B723_21885</name>
</gene>